<evidence type="ECO:0000313" key="3">
    <source>
        <dbReference type="RefSeq" id="XP_071928909.1"/>
    </source>
</evidence>
<keyword evidence="3" id="KW-0238">DNA-binding</keyword>
<accession>A0ABM4WAT8</accession>
<protein>
    <submittedName>
        <fullName evidence="3">Replication protein A 70 kDa DNA-binding subunit B</fullName>
    </submittedName>
</protein>
<dbReference type="InterPro" id="IPR012340">
    <property type="entry name" value="NA-bd_OB-fold"/>
</dbReference>
<dbReference type="GO" id="GO:0003677">
    <property type="term" value="F:DNA binding"/>
    <property type="evidence" value="ECO:0007669"/>
    <property type="project" value="UniProtKB-KW"/>
</dbReference>
<dbReference type="Gene3D" id="2.40.50.140">
    <property type="entry name" value="Nucleic acid-binding proteins"/>
    <property type="match status" value="2"/>
</dbReference>
<proteinExistence type="predicted"/>
<sequence>MQTVRQEFIAALSLLIRTMQPVVLSLWNKFVESRGKILMQLLKKRPVLICRRLKVVSYNGIALSTRNDSVLLIDPPVGDASQLKNWAMRNESQFATLVQEKTYNMHSPTYNMHSPSMFHQSKHKFCTIQAVLANQKLSWVKARFCFQNIFHKYWYMSCVKCHRQTSANYGHTFTCNHCNERQTATLRCRFDVDLIDDTGVMTASVFGELAEQLLGISAVAAMDFYNRTKNSHSN</sequence>
<evidence type="ECO:0000259" key="1">
    <source>
        <dbReference type="Pfam" id="PF08646"/>
    </source>
</evidence>
<dbReference type="RefSeq" id="XP_071928909.1">
    <property type="nucleotide sequence ID" value="XM_072072808.1"/>
</dbReference>
<dbReference type="SUPFAM" id="SSF50249">
    <property type="entry name" value="Nucleic acid-binding proteins"/>
    <property type="match status" value="1"/>
</dbReference>
<dbReference type="InterPro" id="IPR013955">
    <property type="entry name" value="Rep_factor-A_C"/>
</dbReference>
<keyword evidence="2" id="KW-1185">Reference proteome</keyword>
<evidence type="ECO:0000313" key="2">
    <source>
        <dbReference type="Proteomes" id="UP001652660"/>
    </source>
</evidence>
<name>A0ABM4WAT8_COFAR</name>
<feature type="domain" description="Replication factor A C-terminal" evidence="1">
    <location>
        <begin position="152"/>
        <end position="229"/>
    </location>
</feature>
<dbReference type="Proteomes" id="UP001652660">
    <property type="component" value="Chromosome 11e"/>
</dbReference>
<organism evidence="2 3">
    <name type="scientific">Coffea arabica</name>
    <name type="common">Arabian coffee</name>
    <dbReference type="NCBI Taxonomy" id="13443"/>
    <lineage>
        <taxon>Eukaryota</taxon>
        <taxon>Viridiplantae</taxon>
        <taxon>Streptophyta</taxon>
        <taxon>Embryophyta</taxon>
        <taxon>Tracheophyta</taxon>
        <taxon>Spermatophyta</taxon>
        <taxon>Magnoliopsida</taxon>
        <taxon>eudicotyledons</taxon>
        <taxon>Gunneridae</taxon>
        <taxon>Pentapetalae</taxon>
        <taxon>asterids</taxon>
        <taxon>lamiids</taxon>
        <taxon>Gentianales</taxon>
        <taxon>Rubiaceae</taxon>
        <taxon>Ixoroideae</taxon>
        <taxon>Gardenieae complex</taxon>
        <taxon>Bertiereae - Coffeeae clade</taxon>
        <taxon>Coffeeae</taxon>
        <taxon>Coffea</taxon>
    </lineage>
</organism>
<dbReference type="Pfam" id="PF08646">
    <property type="entry name" value="Rep_fac-A_C"/>
    <property type="match status" value="1"/>
</dbReference>
<reference evidence="3" key="1">
    <citation type="submission" date="2025-08" db="UniProtKB">
        <authorList>
            <consortium name="RefSeq"/>
        </authorList>
    </citation>
    <scope>IDENTIFICATION</scope>
    <source>
        <tissue evidence="3">Leaves</tissue>
    </source>
</reference>
<gene>
    <name evidence="3" type="primary">LOC113717621</name>
</gene>
<dbReference type="GeneID" id="113717621"/>